<dbReference type="GO" id="GO:0005634">
    <property type="term" value="C:nucleus"/>
    <property type="evidence" value="ECO:0007669"/>
    <property type="project" value="TreeGrafter"/>
</dbReference>
<dbReference type="InParanoid" id="A0A165M7K4"/>
<dbReference type="STRING" id="1314781.A0A165M7K4"/>
<dbReference type="OrthoDB" id="527344at2759"/>
<gene>
    <name evidence="1" type="ORF">EXIGLDRAFT_606383</name>
</gene>
<protein>
    <recommendedName>
        <fullName evidence="3">Metallo-beta-lactamase domain-containing protein</fullName>
    </recommendedName>
</protein>
<dbReference type="SUPFAM" id="SSF56281">
    <property type="entry name" value="Metallo-hydrolase/oxidoreductase"/>
    <property type="match status" value="1"/>
</dbReference>
<name>A0A165M7K4_EXIGL</name>
<sequence>MAQHIESSPLSLTFLGTSAGGGPSPTRNCLATALNLPNESWLVDCAEGTQHMMMRVGQPSPEKVTRVFITRLRIDHMFGLVPLILTKMYAPRSKHVSASNADSPCMPPLIVASLQTRLRIYGPAGLRAFVRNCLSITNTELVGKYEVIELLRDGEQYTPCNKEALHMNEALGRDIIANADGTWPSFETTSDGWTLSAGPLVTSFPGTSMGFIFQEPHITIPPSKDYVALLHCVSETLFPPGLRTHADLLRQLGNGKSVTLAQGRFVLDPFPRIPGRKVVVLGTTSDASPCAELARNADILVHEATVAPIVETWNGIYVDGVRGEKDTARHAIKWGHSTPTMAGQFAHRIGARVLVMNYFGEKYAAPCESVASR</sequence>
<evidence type="ECO:0000313" key="1">
    <source>
        <dbReference type="EMBL" id="KZV98871.1"/>
    </source>
</evidence>
<dbReference type="InterPro" id="IPR036866">
    <property type="entry name" value="RibonucZ/Hydroxyglut_hydro"/>
</dbReference>
<evidence type="ECO:0000313" key="2">
    <source>
        <dbReference type="Proteomes" id="UP000077266"/>
    </source>
</evidence>
<dbReference type="PANTHER" id="PTHR46018">
    <property type="entry name" value="ZINC PHOSPHODIESTERASE ELAC PROTEIN 1"/>
    <property type="match status" value="1"/>
</dbReference>
<reference evidence="1 2" key="1">
    <citation type="journal article" date="2016" name="Mol. Biol. Evol.">
        <title>Comparative Genomics of Early-Diverging Mushroom-Forming Fungi Provides Insights into the Origins of Lignocellulose Decay Capabilities.</title>
        <authorList>
            <person name="Nagy L.G."/>
            <person name="Riley R."/>
            <person name="Tritt A."/>
            <person name="Adam C."/>
            <person name="Daum C."/>
            <person name="Floudas D."/>
            <person name="Sun H."/>
            <person name="Yadav J.S."/>
            <person name="Pangilinan J."/>
            <person name="Larsson K.H."/>
            <person name="Matsuura K."/>
            <person name="Barry K."/>
            <person name="Labutti K."/>
            <person name="Kuo R."/>
            <person name="Ohm R.A."/>
            <person name="Bhattacharya S.S."/>
            <person name="Shirouzu T."/>
            <person name="Yoshinaga Y."/>
            <person name="Martin F.M."/>
            <person name="Grigoriev I.V."/>
            <person name="Hibbett D.S."/>
        </authorList>
    </citation>
    <scope>NUCLEOTIDE SEQUENCE [LARGE SCALE GENOMIC DNA]</scope>
    <source>
        <strain evidence="1 2">HHB12029</strain>
    </source>
</reference>
<proteinExistence type="predicted"/>
<dbReference type="PANTHER" id="PTHR46018:SF2">
    <property type="entry name" value="ZINC PHOSPHODIESTERASE ELAC PROTEIN 1"/>
    <property type="match status" value="1"/>
</dbReference>
<dbReference type="GO" id="GO:0042781">
    <property type="term" value="F:3'-tRNA processing endoribonuclease activity"/>
    <property type="evidence" value="ECO:0007669"/>
    <property type="project" value="TreeGrafter"/>
</dbReference>
<evidence type="ECO:0008006" key="3">
    <source>
        <dbReference type="Google" id="ProtNLM"/>
    </source>
</evidence>
<organism evidence="1 2">
    <name type="scientific">Exidia glandulosa HHB12029</name>
    <dbReference type="NCBI Taxonomy" id="1314781"/>
    <lineage>
        <taxon>Eukaryota</taxon>
        <taxon>Fungi</taxon>
        <taxon>Dikarya</taxon>
        <taxon>Basidiomycota</taxon>
        <taxon>Agaricomycotina</taxon>
        <taxon>Agaricomycetes</taxon>
        <taxon>Auriculariales</taxon>
        <taxon>Exidiaceae</taxon>
        <taxon>Exidia</taxon>
    </lineage>
</organism>
<dbReference type="Gene3D" id="3.60.15.10">
    <property type="entry name" value="Ribonuclease Z/Hydroxyacylglutathione hydrolase-like"/>
    <property type="match status" value="1"/>
</dbReference>
<dbReference type="Pfam" id="PF23023">
    <property type="entry name" value="Anti-Pycsar_Apyc1"/>
    <property type="match status" value="1"/>
</dbReference>
<keyword evidence="2" id="KW-1185">Reference proteome</keyword>
<dbReference type="Proteomes" id="UP000077266">
    <property type="component" value="Unassembled WGS sequence"/>
</dbReference>
<dbReference type="EMBL" id="KV425914">
    <property type="protein sequence ID" value="KZV98871.1"/>
    <property type="molecule type" value="Genomic_DNA"/>
</dbReference>
<accession>A0A165M7K4</accession>
<dbReference type="AlphaFoldDB" id="A0A165M7K4"/>